<dbReference type="Proteomes" id="UP000449906">
    <property type="component" value="Unassembled WGS sequence"/>
</dbReference>
<evidence type="ECO:0000313" key="2">
    <source>
        <dbReference type="EMBL" id="KAB2810967.1"/>
    </source>
</evidence>
<organism evidence="2 3">
    <name type="scientific">Nocardioides simplex</name>
    <name type="common">Arthrobacter simplex</name>
    <dbReference type="NCBI Taxonomy" id="2045"/>
    <lineage>
        <taxon>Bacteria</taxon>
        <taxon>Bacillati</taxon>
        <taxon>Actinomycetota</taxon>
        <taxon>Actinomycetes</taxon>
        <taxon>Propionibacteriales</taxon>
        <taxon>Nocardioidaceae</taxon>
        <taxon>Pimelobacter</taxon>
    </lineage>
</organism>
<proteinExistence type="predicted"/>
<evidence type="ECO:0008006" key="4">
    <source>
        <dbReference type="Google" id="ProtNLM"/>
    </source>
</evidence>
<name>A0A7J5DYH3_NOCSI</name>
<evidence type="ECO:0000256" key="1">
    <source>
        <dbReference type="SAM" id="MobiDB-lite"/>
    </source>
</evidence>
<dbReference type="AlphaFoldDB" id="A0A7J5DYH3"/>
<feature type="region of interest" description="Disordered" evidence="1">
    <location>
        <begin position="1"/>
        <end position="22"/>
    </location>
</feature>
<dbReference type="EMBL" id="WBVM01000001">
    <property type="protein sequence ID" value="KAB2810967.1"/>
    <property type="molecule type" value="Genomic_DNA"/>
</dbReference>
<evidence type="ECO:0000313" key="3">
    <source>
        <dbReference type="Proteomes" id="UP000449906"/>
    </source>
</evidence>
<comment type="caution">
    <text evidence="2">The sequence shown here is derived from an EMBL/GenBank/DDBJ whole genome shotgun (WGS) entry which is preliminary data.</text>
</comment>
<sequence length="81" mass="8591">MTVKGTEVGPNAQELSAAPGESITIDFDTDRAGQLHVHSKPEQYVDFPAGTSSKKLVIETPGTVEIEEHDSEAVVAVVTVK</sequence>
<gene>
    <name evidence="2" type="ORF">F9L07_03235</name>
</gene>
<accession>A0A7J5DYH3</accession>
<protein>
    <recommendedName>
        <fullName evidence="4">EfeO-type cupredoxin-like domain-containing protein</fullName>
    </recommendedName>
</protein>
<reference evidence="2 3" key="1">
    <citation type="submission" date="2019-09" db="EMBL/GenBank/DDBJ databases">
        <title>Pimelobacter sp. isolated from Paulinella.</title>
        <authorList>
            <person name="Jeong S.E."/>
        </authorList>
    </citation>
    <scope>NUCLEOTIDE SEQUENCE [LARGE SCALE GENOMIC DNA]</scope>
    <source>
        <strain evidence="2 3">Pch-N</strain>
    </source>
</reference>